<evidence type="ECO:0000313" key="4">
    <source>
        <dbReference type="Proteomes" id="UP000179540"/>
    </source>
</evidence>
<gene>
    <name evidence="3" type="ORF">BK826_04570</name>
</gene>
<proteinExistence type="predicted"/>
<evidence type="ECO:0000256" key="1">
    <source>
        <dbReference type="ARBA" id="ARBA00023002"/>
    </source>
</evidence>
<feature type="region of interest" description="Disordered" evidence="2">
    <location>
        <begin position="1"/>
        <end position="26"/>
    </location>
</feature>
<dbReference type="GO" id="GO:0004497">
    <property type="term" value="F:monooxygenase activity"/>
    <property type="evidence" value="ECO:0007669"/>
    <property type="project" value="TreeGrafter"/>
</dbReference>
<protein>
    <submittedName>
        <fullName evidence="3">Pyridine nucleotide-disulfide oxidoreductase</fullName>
    </submittedName>
</protein>
<accession>A0A1S2N007</accession>
<comment type="caution">
    <text evidence="3">The sequence shown here is derived from an EMBL/GenBank/DDBJ whole genome shotgun (WGS) entry which is preliminary data.</text>
</comment>
<feature type="compositionally biased region" description="Low complexity" evidence="2">
    <location>
        <begin position="12"/>
        <end position="22"/>
    </location>
</feature>
<organism evidence="3 4">
    <name type="scientific">Rothia kristinae</name>
    <dbReference type="NCBI Taxonomy" id="37923"/>
    <lineage>
        <taxon>Bacteria</taxon>
        <taxon>Bacillati</taxon>
        <taxon>Actinomycetota</taxon>
        <taxon>Actinomycetes</taxon>
        <taxon>Micrococcales</taxon>
        <taxon>Micrococcaceae</taxon>
        <taxon>Rothia</taxon>
    </lineage>
</organism>
<reference evidence="3 4" key="1">
    <citation type="submission" date="2016-10" db="EMBL/GenBank/DDBJ databases">
        <title>Draft genome sequence of strain LCT isolated from the Shenzhou X spacecraft of China.</title>
        <authorList>
            <person name="Huang B."/>
        </authorList>
    </citation>
    <scope>NUCLEOTIDE SEQUENCE [LARGE SCALE GENOMIC DNA]</scope>
    <source>
        <strain evidence="3 4">LCT-H5</strain>
    </source>
</reference>
<dbReference type="SUPFAM" id="SSF51905">
    <property type="entry name" value="FAD/NAD(P)-binding domain"/>
    <property type="match status" value="2"/>
</dbReference>
<name>A0A1S2N007_9MICC</name>
<dbReference type="Pfam" id="PF13738">
    <property type="entry name" value="Pyr_redox_3"/>
    <property type="match status" value="1"/>
</dbReference>
<dbReference type="GO" id="GO:0050660">
    <property type="term" value="F:flavin adenine dinucleotide binding"/>
    <property type="evidence" value="ECO:0007669"/>
    <property type="project" value="TreeGrafter"/>
</dbReference>
<dbReference type="EMBL" id="MODZ01000005">
    <property type="protein sequence ID" value="OIJ35982.1"/>
    <property type="molecule type" value="Genomic_DNA"/>
</dbReference>
<dbReference type="Proteomes" id="UP000179540">
    <property type="component" value="Unassembled WGS sequence"/>
</dbReference>
<dbReference type="Gene3D" id="3.50.50.60">
    <property type="entry name" value="FAD/NAD(P)-binding domain"/>
    <property type="match status" value="1"/>
</dbReference>
<dbReference type="InterPro" id="IPR036188">
    <property type="entry name" value="FAD/NAD-bd_sf"/>
</dbReference>
<keyword evidence="1" id="KW-0560">Oxidoreductase</keyword>
<evidence type="ECO:0000313" key="3">
    <source>
        <dbReference type="EMBL" id="OIJ35982.1"/>
    </source>
</evidence>
<dbReference type="AlphaFoldDB" id="A0A1S2N007"/>
<dbReference type="PANTHER" id="PTHR43539">
    <property type="entry name" value="FLAVIN-BINDING MONOOXYGENASE-LIKE PROTEIN (AFU_ORTHOLOGUE AFUA_4G09220)"/>
    <property type="match status" value="1"/>
</dbReference>
<dbReference type="InterPro" id="IPR050982">
    <property type="entry name" value="Auxin_biosynth/cation_transpt"/>
</dbReference>
<dbReference type="PANTHER" id="PTHR43539:SF78">
    <property type="entry name" value="FLAVIN-CONTAINING MONOOXYGENASE"/>
    <property type="match status" value="1"/>
</dbReference>
<sequence length="386" mass="41948">MGSRPCALSGTRSRPASASSSPNCSVLRRPMSEHADVVVIGGGQAGLAAGYYLRRAGLNFVILDRQDRAGGAWRHGWDSLRLFSPAEYSPLPGWPMPRQRGERFPTAGHVVEYLHDYEQRYELPVHRPVQVSDVRAHSRGLSVETDRGTWHAAFVISATGTWETPFMPAYPGMAEFAGEQLHTVDYSVPERFRGQRVLVVGAGNSAAQIVAEVSTIAETTWATRHPPRFMPDDVDGRVLFDTATREEAARKAGTHADGVSGLGDIVMVPSVRAARDRGVLRPRPLFDRLTAEGAAWSDGTMDPYDAIIWCTGFRPALNHLASLGLRRENGVPKTIGTRSADEPRLHLLGYGDWTGFASATLIGTGRTAKDAVHDITSHLPAASPPQ</sequence>
<dbReference type="NCBIfam" id="NF040505">
    <property type="entry name" value="ArsO_flavin_mono"/>
    <property type="match status" value="1"/>
</dbReference>
<evidence type="ECO:0000256" key="2">
    <source>
        <dbReference type="SAM" id="MobiDB-lite"/>
    </source>
</evidence>
<dbReference type="PRINTS" id="PR00469">
    <property type="entry name" value="PNDRDTASEII"/>
</dbReference>
<dbReference type="PRINTS" id="PR00368">
    <property type="entry name" value="FADPNR"/>
</dbReference>